<dbReference type="Pfam" id="PF18998">
    <property type="entry name" value="Flg_new_2"/>
    <property type="match status" value="1"/>
</dbReference>
<protein>
    <submittedName>
        <fullName evidence="3">S-layer homology domain-containing protein</fullName>
    </submittedName>
</protein>
<reference evidence="3 4" key="2">
    <citation type="submission" date="2023-06" db="EMBL/GenBank/DDBJ databases">
        <authorList>
            <person name="Zeman M."/>
            <person name="Kubasova T."/>
            <person name="Jahodarova E."/>
            <person name="Nykrynova M."/>
            <person name="Rychlik I."/>
        </authorList>
    </citation>
    <scope>NUCLEOTIDE SEQUENCE [LARGE SCALE GENOMIC DNA]</scope>
    <source>
        <strain evidence="3 4">154_Feed</strain>
    </source>
</reference>
<feature type="signal peptide" evidence="1">
    <location>
        <begin position="1"/>
        <end position="28"/>
    </location>
</feature>
<evidence type="ECO:0000256" key="1">
    <source>
        <dbReference type="SAM" id="SignalP"/>
    </source>
</evidence>
<feature type="domain" description="SLH" evidence="2">
    <location>
        <begin position="3157"/>
        <end position="3222"/>
    </location>
</feature>
<evidence type="ECO:0000259" key="2">
    <source>
        <dbReference type="PROSITE" id="PS51272"/>
    </source>
</evidence>
<keyword evidence="4" id="KW-1185">Reference proteome</keyword>
<accession>A0ABT7V9K3</accession>
<keyword evidence="1" id="KW-0732">Signal</keyword>
<feature type="chain" id="PRO_5045683675" evidence="1">
    <location>
        <begin position="29"/>
        <end position="3349"/>
    </location>
</feature>
<dbReference type="Pfam" id="PF00395">
    <property type="entry name" value="SLH"/>
    <property type="match status" value="3"/>
</dbReference>
<feature type="domain" description="SLH" evidence="2">
    <location>
        <begin position="3285"/>
        <end position="3349"/>
    </location>
</feature>
<organism evidence="3 4">
    <name type="scientific">Enorma phocaeensis</name>
    <dbReference type="NCBI Taxonomy" id="1871019"/>
    <lineage>
        <taxon>Bacteria</taxon>
        <taxon>Bacillati</taxon>
        <taxon>Actinomycetota</taxon>
        <taxon>Coriobacteriia</taxon>
        <taxon>Coriobacteriales</taxon>
        <taxon>Coriobacteriaceae</taxon>
        <taxon>Enorma</taxon>
    </lineage>
</organism>
<proteinExistence type="predicted"/>
<comment type="caution">
    <text evidence="3">The sequence shown here is derived from an EMBL/GenBank/DDBJ whole genome shotgun (WGS) entry which is preliminary data.</text>
</comment>
<dbReference type="InterPro" id="IPR001119">
    <property type="entry name" value="SLH_dom"/>
</dbReference>
<evidence type="ECO:0000313" key="4">
    <source>
        <dbReference type="Proteomes" id="UP001529421"/>
    </source>
</evidence>
<evidence type="ECO:0000313" key="3">
    <source>
        <dbReference type="EMBL" id="MDM8275184.1"/>
    </source>
</evidence>
<name>A0ABT7V9K3_9ACTN</name>
<sequence length="3349" mass="359164">MLQGWKRVVAVVLSALLLFNATPVPALASIVSSLPRENEQILSELEAIAGSQDEAERYYDLMERYGLLDEDGNAVESWEIQMDGRDVTLDEIRETLAGDYDAEKTVTVDGTPVTLADLDTMLQIEDYVAHIQETYFSGQEWTDEQKASLESLESQINNEGIEIQGTEGELAFPSGVDHNLRLKVEAADTAENGQDYTVTVSTADGQPVKKEVTFDYVALSGSVTAEGSGTATIPVDQSSTTVTVKVGSAAGRTNGDSAFVLSLYNVKNALFEGGATAWNKTVKVKQSANVTYSAEQSFTYTYTQSNHNARYYYEDVERKGDEYRHSNQWGDDSLKYKADNTIREVFSPTKSIDLGELAPGDYRGQLTIDETGRMSVPNVVLPDGVSLRDKLAQYAPAPWPSGWNGPMLLVGANISVVLALKNTDGRELTRQSIYANPPNTESQALNFFDGLSLSRYGTWDFEGYEGTGALTLSVSGYPVNVSDIGTLSGKDRGSYSFTYPNYSLTGSIFVEEKTTETTAALSVPEGAYYPGQQIPITVSFGFPMEISKDMTLTFGEGDAQQVLTPVEVGATSDKATFLYTVKSIDGASLDFRSAELNGTGANGRDITVSLPNQTEVNDALAGAKLVTPAKRDALTSFSATIENPLTTPVLNISIPVSDNEKLTAWLTSELSDNADQESGIGRTSTLVVSIDGTTMVPLTAPLERDQDEPLTLSARIPLPLNTTGEQVTYVPELYIDCDVVLDFTQTVPLEPAVFITDEDLAPTITVKDAEGKDYVFADSTYTIYAQDAPKIKANIGLADGKDFSFGDTSNTTTFTVNADDEREFANPDADFAWRSTAPDVAAIDKDGNITPTGKAGTASFELVALNGSVVVDGVSQMVAKTASYTFTPEGSTEQTLEALNFGAGLTPFLLIPNNILTAVDGQDVTVYWSSNLCDKNGDKTTEFTVTVKDADGNIVKVPEGAEGISNPMTVTGTASAPAASATILAELLEYSYDQDASNTFTVEVKASYEGKDYTATATITLASQPAVVDLAALPSYYILDTQGTQQLSWTIEHFDRAENDKQNDVFKFQLLKNDEEVETGDIELTREGGIATGGYTIDLGDVQAETSDPTSYRDVYTVTVQAKNGTDSTWSYDSFMLYVYDANALQIMVDGAQAGDVLTMSNVEEVSKDANTADWQRDILALNRDISLKNAVSINYGEYAWQELSDQIAWASSNSGVASVNYQQGTLYENIENFAYTSYRPTEDFVLSGLSDGEVSVTATHKLTGMQDLLDVKVETLTNKLYLFQCYPQVATTLSFDIYTDAEHSATEHVTITSENDGRAAYYAEFGIASDVYCTSTGDDGNTYLGTFYQSDLKTGEQDSTKLELYPVNNLQMRRAAYAYVYLKNPDGTPYTGNVTFRGGVYVNGEYIRDALFKLNGQSAVNTPGYEDTTVAIGSDGKLEVAMDQTQWGLEDGAIKVGESVQYVFQIEQSDTNYLPLMLQVNGATNEQAVVGSGETAANFRANNQEGEHPFVAYATETYEGMLPLGLIGYTGNIGPSDSLPRDEIALGVMWWGDEMPDDPAAATNTLTLKTSENSPVASAQDKHSISNSAYPFSDILVTDYRVTLDESTVMPLLGSGTTTGLKLAYSRDGKRVDMTEDLPYRLCNALGLGKAENLQQVSDLVQDLGSFVATDASDTPEEMGLGDQFVSVLLNLVATDDYTTGDDKLFSIQLAPTEDPTKFLGFIEANIGNMSDADQVTGVYGNTGSTEDFDYTPGISEMMMLSGMRTPQQYAFSQMDDYNKSMLHRGVRNLSFDIGGYAESLIYYNENTGKWSIQILNGGFNAGGGMSYTWNYNTMCGPIPFTASLTAGGTAEVSMDALTVSYLNATNVEYDFGNDFLTQLRIYLYLRFFAGVGFDYSIVAFKLGVFGQVDLDMQFQWLNRPYMDSYDRIINAADARANRDENGVEQDYNLDGQHFKITGQVGLEFIMKLLFISYEKVLFSVNFSLLDKSTGEWTDIQNSWAANSAAQHKAIEDLLGNGSATLSDVGGQQMVSLNLAPTVESRDYLSQGDRTWNGGGIQLFSLDEDGGLEDLETNSYPYANPVVTDDGELLAYVSDQGSTDAEDTRVAWAEKNGSSYVDKDVLPSPDGEGDGFGDSQLSLGGVKGGAVAAWTRQTVSVAKDEGATLTDEDQMIMMNGTDVYASVWDGSGWTTTRLSDNSSPDMAPVVATNGKTGDGLRAVVAWRSVQSSGREVNADGTMMTNPTDFDLKDTIVYKVYENGKWSEAEAEILYNGTSGSVKGIVAAMLEDGTAAVAYTLDKGAAPEGISTRNTGGDATADDREIAYGVINAEGEVVRSVIATNDAYLDENPQIAAVTFPDAGEDGKGVERFVLGWYSEQGASTDDAQTLDGGTGGAEGDAISDIRLLDFDANGAATQLLPDSLGDVAADVGVSITSNFRFTKNAETINDLSILWAERAAGELGGTSGSEGASGDDGSEPVASAERDVLKGVKFYTYGADNELVRTTGAIDVAEMGEGTLIDHFDAYVSDSTSNTVKAVILGTTYGEGGKTVTRTAETVAGDTVSFTVPQSESGMYTATESYADGIEVPGFVADYETVRLGATTQIQFTIKNTGIHAIRELKIKVGDTETTYGDGSDASEINLLPGQTIQLAANYRVPGDRVIDPGFTVTATFDEGSGAAGKAGGNDTSIMGAVARTFSGEAAYNEVKGTVYLDLPDVEVTDASIVSEKEGKRTIQIKLNNHADAALANSGRQVKLGFYSDAACETPLAAKYFSSGDIEGSGDAAYVVTVDDEANLAMVDDGGYAVQVTFDAAQFAKDAKGDDAAAVEEIPDTGIPVYARVWVEDTEGAEAQELGEPVPSDNYASVTAENLAVRTGEEVSINSAMAADDSGTTVTVDLQNNRLAQKTTGNLIVTLLDENGNVIARQQSYKPGTSGGDDNGLITLDGEQTASQTFTFAGVTNAAQVRVTYSDAVLDENNAELARVEVDGVSLTYDEATKTWAGSGDSLAQKLVTIVPKNPDAKIAVSGQPYNGSYLQAFGSGENRFEIMVTAPDGTTTATYYLVVANSVPYVPPTYEVSISDETEHGVVKVSPSRATAGQTVTITPTPDEGYLVGGVTVTDAEGNPVAVTDEGDGTFTFTMPRGKVTVEVRFTCDGGEKCPSRHLVDVPVGEWYHDVVDWAVSCGLMSGYDDGSNTFGPDDTLTRAQLAQMMYNEAGKPEIDASLVKRFSDCGSDAWYAKAVAWAAREGLMTGYDDGSGRFGPNDELTREQLAVVFWRIAGEPDERGDLAQFPDGSDTSSWALDAVGWAVATELLRGYDNTGELGPGDDLTRAQAAAVFMRQADAEKDEKTGD</sequence>
<dbReference type="EMBL" id="JAUDDZ010000008">
    <property type="protein sequence ID" value="MDM8275184.1"/>
    <property type="molecule type" value="Genomic_DNA"/>
</dbReference>
<dbReference type="Proteomes" id="UP001529421">
    <property type="component" value="Unassembled WGS sequence"/>
</dbReference>
<dbReference type="PROSITE" id="PS51272">
    <property type="entry name" value="SLH"/>
    <property type="match status" value="3"/>
</dbReference>
<feature type="domain" description="SLH" evidence="2">
    <location>
        <begin position="3225"/>
        <end position="3284"/>
    </location>
</feature>
<dbReference type="RefSeq" id="WP_289545225.1">
    <property type="nucleotide sequence ID" value="NZ_JAUDDZ010000008.1"/>
</dbReference>
<dbReference type="InterPro" id="IPR044060">
    <property type="entry name" value="Bacterial_rp_domain"/>
</dbReference>
<reference evidence="4" key="1">
    <citation type="submission" date="2023-06" db="EMBL/GenBank/DDBJ databases">
        <title>Identification and characterization of horizontal gene transfer across gut microbiota members of farm animals based on homology search.</title>
        <authorList>
            <person name="Zeman M."/>
            <person name="Kubasova T."/>
            <person name="Jahodarova E."/>
            <person name="Nykrynova M."/>
            <person name="Rychlik I."/>
        </authorList>
    </citation>
    <scope>NUCLEOTIDE SEQUENCE [LARGE SCALE GENOMIC DNA]</scope>
    <source>
        <strain evidence="4">154_Feed</strain>
    </source>
</reference>
<gene>
    <name evidence="3" type="ORF">QUW28_06705</name>
</gene>